<gene>
    <name evidence="1" type="ORF">AF333_21590</name>
</gene>
<dbReference type="GeneID" id="42307730"/>
<accession>A0A0D1XPG9</accession>
<organism evidence="1 2">
    <name type="scientific">Aneurinibacillus migulanus</name>
    <name type="common">Bacillus migulanus</name>
    <dbReference type="NCBI Taxonomy" id="47500"/>
    <lineage>
        <taxon>Bacteria</taxon>
        <taxon>Bacillati</taxon>
        <taxon>Bacillota</taxon>
        <taxon>Bacilli</taxon>
        <taxon>Bacillales</taxon>
        <taxon>Paenibacillaceae</taxon>
        <taxon>Aneurinibacillus group</taxon>
        <taxon>Aneurinibacillus</taxon>
    </lineage>
</organism>
<evidence type="ECO:0000313" key="2">
    <source>
        <dbReference type="Proteomes" id="UP000037269"/>
    </source>
</evidence>
<proteinExistence type="predicted"/>
<evidence type="ECO:0000313" key="1">
    <source>
        <dbReference type="EMBL" id="KON97647.1"/>
    </source>
</evidence>
<keyword evidence="2" id="KW-1185">Reference proteome</keyword>
<dbReference type="PATRIC" id="fig|47500.8.peg.954"/>
<comment type="caution">
    <text evidence="1">The sequence shown here is derived from an EMBL/GenBank/DDBJ whole genome shotgun (WGS) entry which is preliminary data.</text>
</comment>
<dbReference type="EMBL" id="LGUG01000004">
    <property type="protein sequence ID" value="KON97647.1"/>
    <property type="molecule type" value="Genomic_DNA"/>
</dbReference>
<name>A0A0D1XPG9_ANEMI</name>
<reference evidence="1 2" key="1">
    <citation type="submission" date="2015-07" db="EMBL/GenBank/DDBJ databases">
        <title>Fjat-14205 dsm 2895.</title>
        <authorList>
            <person name="Liu B."/>
            <person name="Wang J."/>
            <person name="Zhu Y."/>
            <person name="Liu G."/>
            <person name="Chen Q."/>
            <person name="Chen Z."/>
            <person name="Lan J."/>
            <person name="Che J."/>
            <person name="Ge C."/>
            <person name="Shi H."/>
            <person name="Pan Z."/>
            <person name="Liu X."/>
        </authorList>
    </citation>
    <scope>NUCLEOTIDE SEQUENCE [LARGE SCALE GENOMIC DNA]</scope>
    <source>
        <strain evidence="1 2">DSM 2895</strain>
    </source>
</reference>
<dbReference type="STRING" id="47500.AF333_21590"/>
<protein>
    <submittedName>
        <fullName evidence="1">Uncharacterized protein</fullName>
    </submittedName>
</protein>
<dbReference type="RefSeq" id="WP_043066815.1">
    <property type="nucleotide sequence ID" value="NZ_CCMI01000102.1"/>
</dbReference>
<dbReference type="OrthoDB" id="2613601at2"/>
<dbReference type="Proteomes" id="UP000037269">
    <property type="component" value="Unassembled WGS sequence"/>
</dbReference>
<sequence>MKIIISDEKLSIVDQDENKNIWMKWDDIYAIHYYKLDCITEVVTCLEFDYENGEYLEVNSTNEGWENLINGLHKYIPIQKENWKTDMLKCKLDDNGHTIYRRI</sequence>
<dbReference type="AlphaFoldDB" id="A0A0D1XPG9"/>